<evidence type="ECO:0000259" key="2">
    <source>
        <dbReference type="Pfam" id="PF00668"/>
    </source>
</evidence>
<dbReference type="SUPFAM" id="SSF52777">
    <property type="entry name" value="CoA-dependent acyltransferases"/>
    <property type="match status" value="2"/>
</dbReference>
<dbReference type="InterPro" id="IPR023213">
    <property type="entry name" value="CAT-like_dom_sf"/>
</dbReference>
<comment type="caution">
    <text evidence="3">The sequence shown here is derived from an EMBL/GenBank/DDBJ whole genome shotgun (WGS) entry which is preliminary data.</text>
</comment>
<dbReference type="Gene3D" id="3.30.559.10">
    <property type="entry name" value="Chloramphenicol acetyltransferase-like domain"/>
    <property type="match status" value="1"/>
</dbReference>
<accession>A0A074LNQ5</accession>
<organism evidence="3 4">
    <name type="scientific">Tumebacillus flagellatus</name>
    <dbReference type="NCBI Taxonomy" id="1157490"/>
    <lineage>
        <taxon>Bacteria</taxon>
        <taxon>Bacillati</taxon>
        <taxon>Bacillota</taxon>
        <taxon>Bacilli</taxon>
        <taxon>Bacillales</taxon>
        <taxon>Alicyclobacillaceae</taxon>
        <taxon>Tumebacillus</taxon>
    </lineage>
</organism>
<protein>
    <recommendedName>
        <fullName evidence="2">Condensation domain-containing protein</fullName>
    </recommendedName>
</protein>
<evidence type="ECO:0000313" key="3">
    <source>
        <dbReference type="EMBL" id="KEO82729.1"/>
    </source>
</evidence>
<dbReference type="PANTHER" id="PTHR45398:SF1">
    <property type="entry name" value="ENZYME, PUTATIVE (JCVI)-RELATED"/>
    <property type="match status" value="1"/>
</dbReference>
<dbReference type="RefSeq" id="WP_052036351.1">
    <property type="nucleotide sequence ID" value="NZ_JMIR01000019.1"/>
</dbReference>
<dbReference type="InterPro" id="IPR001242">
    <property type="entry name" value="Condensation_dom"/>
</dbReference>
<dbReference type="STRING" id="1157490.EL26_14280"/>
<dbReference type="CDD" id="cd19531">
    <property type="entry name" value="LCL_NRPS-like"/>
    <property type="match status" value="1"/>
</dbReference>
<dbReference type="Gene3D" id="3.30.559.30">
    <property type="entry name" value="Nonribosomal peptide synthetase, condensation domain"/>
    <property type="match status" value="1"/>
</dbReference>
<dbReference type="PANTHER" id="PTHR45398">
    <property type="match status" value="1"/>
</dbReference>
<dbReference type="eggNOG" id="COG1020">
    <property type="taxonomic scope" value="Bacteria"/>
</dbReference>
<dbReference type="Proteomes" id="UP000027931">
    <property type="component" value="Unassembled WGS sequence"/>
</dbReference>
<dbReference type="GO" id="GO:0008610">
    <property type="term" value="P:lipid biosynthetic process"/>
    <property type="evidence" value="ECO:0007669"/>
    <property type="project" value="UniProtKB-ARBA"/>
</dbReference>
<proteinExistence type="predicted"/>
<dbReference type="GO" id="GO:0003824">
    <property type="term" value="F:catalytic activity"/>
    <property type="evidence" value="ECO:0007669"/>
    <property type="project" value="InterPro"/>
</dbReference>
<sequence length="500" mass="56929">MNDKLKAKLATLSPKQRELLEKQLKRNKAANEGSSTIPRVPRNQDAYELSPTQARMWWSDQLEPGNAAFIIPVGLRFRGKLQVHLLEQSLNTVIARHEALRTTFHLNEEGQPVQRLAPALHLPVPLVDLSDLPQGERQAEEQRLAVEVCSQPFQLDQLPLIRTKLLRLSADEHLWAVAVHHSVFDGWSTGVFVQEVATIYETLKQGGAVNLPPVQADVIDYDAWQRAYLTPERVDKQVSYWQEKLKRPLPVLELPIDTVRPAIRTFSGRHFNLFFSDGLPERIQEMSRREEVTLFVTMMAAYQTLLYRYTALEDILVGFPISGRNAPETHGSIGAFINSLTLRSQLSADMSFRDLLKQVRERTMEAFEHQDVPFERVIDAVQPERVPGHPPIFQTMFNLNKTVVPIRLSDLEMEYELIDHQAVKFDVSLSVRTSDTVIWCTFEYNSDLFEEETIRLFAEQYGNILRAVAENPDLALAEIDTISAAEIDIVAALGLFDALE</sequence>
<dbReference type="EMBL" id="JMIR01000019">
    <property type="protein sequence ID" value="KEO82729.1"/>
    <property type="molecule type" value="Genomic_DNA"/>
</dbReference>
<dbReference type="Pfam" id="PF00668">
    <property type="entry name" value="Condensation"/>
    <property type="match status" value="1"/>
</dbReference>
<dbReference type="AlphaFoldDB" id="A0A074LNQ5"/>
<feature type="domain" description="Condensation" evidence="2">
    <location>
        <begin position="43"/>
        <end position="486"/>
    </location>
</feature>
<feature type="region of interest" description="Disordered" evidence="1">
    <location>
        <begin position="25"/>
        <end position="45"/>
    </location>
</feature>
<keyword evidence="4" id="KW-1185">Reference proteome</keyword>
<dbReference type="OrthoDB" id="2379369at2"/>
<evidence type="ECO:0000256" key="1">
    <source>
        <dbReference type="SAM" id="MobiDB-lite"/>
    </source>
</evidence>
<reference evidence="3 4" key="1">
    <citation type="journal article" date="2013" name="Int. J. Syst. Evol. Microbiol.">
        <title>Tumebacillus flagellatus sp. nov., an alpha-amylase/pullulanase-producing bacterium isolated from cassava wastewater.</title>
        <authorList>
            <person name="Wang Q."/>
            <person name="Xie N."/>
            <person name="Qin Y."/>
            <person name="Shen N."/>
            <person name="Zhu J."/>
            <person name="Mi H."/>
            <person name="Huang R."/>
        </authorList>
    </citation>
    <scope>NUCLEOTIDE SEQUENCE [LARGE SCALE GENOMIC DNA]</scope>
    <source>
        <strain evidence="3 4">GST4</strain>
    </source>
</reference>
<name>A0A074LNQ5_9BACL</name>
<evidence type="ECO:0000313" key="4">
    <source>
        <dbReference type="Proteomes" id="UP000027931"/>
    </source>
</evidence>
<gene>
    <name evidence="3" type="ORF">EL26_14280</name>
</gene>